<protein>
    <recommendedName>
        <fullName evidence="4">GPI anchored cell wall protein</fullName>
    </recommendedName>
</protein>
<reference evidence="2" key="1">
    <citation type="journal article" date="2023" name="Mol. Phylogenet. Evol.">
        <title>Genome-scale phylogeny and comparative genomics of the fungal order Sordariales.</title>
        <authorList>
            <person name="Hensen N."/>
            <person name="Bonometti L."/>
            <person name="Westerberg I."/>
            <person name="Brannstrom I.O."/>
            <person name="Guillou S."/>
            <person name="Cros-Aarteil S."/>
            <person name="Calhoun S."/>
            <person name="Haridas S."/>
            <person name="Kuo A."/>
            <person name="Mondo S."/>
            <person name="Pangilinan J."/>
            <person name="Riley R."/>
            <person name="LaButti K."/>
            <person name="Andreopoulos B."/>
            <person name="Lipzen A."/>
            <person name="Chen C."/>
            <person name="Yan M."/>
            <person name="Daum C."/>
            <person name="Ng V."/>
            <person name="Clum A."/>
            <person name="Steindorff A."/>
            <person name="Ohm R.A."/>
            <person name="Martin F."/>
            <person name="Silar P."/>
            <person name="Natvig D.O."/>
            <person name="Lalanne C."/>
            <person name="Gautier V."/>
            <person name="Ament-Velasquez S.L."/>
            <person name="Kruys A."/>
            <person name="Hutchinson M.I."/>
            <person name="Powell A.J."/>
            <person name="Barry K."/>
            <person name="Miller A.N."/>
            <person name="Grigoriev I.V."/>
            <person name="Debuchy R."/>
            <person name="Gladieux P."/>
            <person name="Hiltunen Thoren M."/>
            <person name="Johannesson H."/>
        </authorList>
    </citation>
    <scope>NUCLEOTIDE SEQUENCE</scope>
    <source>
        <strain evidence="2">CBS 333.67</strain>
    </source>
</reference>
<sequence length="196" mass="19795">MRSFTTTLAAAATLASLVVAQNNSVNMFIEDGINGQGLYAASIISACKDQTVYALRCTSARDDDIKPTICGPDVSALTVTAGPSVYMVSYVTETSAGGHEAAVSVFESCSLQGTTAASCFATGAIEIDDRATATSFSTVLSGADYHRYQVAITGGAEKTASATGECKPNAGAGTHPNVVRAVGASLAIGLLGVLAL</sequence>
<evidence type="ECO:0000313" key="3">
    <source>
        <dbReference type="Proteomes" id="UP001273166"/>
    </source>
</evidence>
<name>A0AAJ0GSF2_9PEZI</name>
<evidence type="ECO:0000256" key="1">
    <source>
        <dbReference type="SAM" id="SignalP"/>
    </source>
</evidence>
<feature type="signal peptide" evidence="1">
    <location>
        <begin position="1"/>
        <end position="20"/>
    </location>
</feature>
<proteinExistence type="predicted"/>
<dbReference type="AlphaFoldDB" id="A0AAJ0GSF2"/>
<reference evidence="2" key="2">
    <citation type="submission" date="2023-06" db="EMBL/GenBank/DDBJ databases">
        <authorList>
            <consortium name="Lawrence Berkeley National Laboratory"/>
            <person name="Mondo S.J."/>
            <person name="Hensen N."/>
            <person name="Bonometti L."/>
            <person name="Westerberg I."/>
            <person name="Brannstrom I.O."/>
            <person name="Guillou S."/>
            <person name="Cros-Aarteil S."/>
            <person name="Calhoun S."/>
            <person name="Haridas S."/>
            <person name="Kuo A."/>
            <person name="Pangilinan J."/>
            <person name="Riley R."/>
            <person name="Labutti K."/>
            <person name="Andreopoulos B."/>
            <person name="Lipzen A."/>
            <person name="Chen C."/>
            <person name="Yanf M."/>
            <person name="Daum C."/>
            <person name="Ng V."/>
            <person name="Clum A."/>
            <person name="Steindorff A."/>
            <person name="Ohm R."/>
            <person name="Martin F."/>
            <person name="Silar P."/>
            <person name="Natvig D."/>
            <person name="Lalanne C."/>
            <person name="Gautier V."/>
            <person name="Ament-Velasquez S.L."/>
            <person name="Kruys A."/>
            <person name="Hutchinson M.I."/>
            <person name="Powell A.J."/>
            <person name="Barry K."/>
            <person name="Miller A.N."/>
            <person name="Grigoriev I.V."/>
            <person name="Debuchy R."/>
            <person name="Gladieux P."/>
            <person name="Thoren M.H."/>
            <person name="Johannesson H."/>
        </authorList>
    </citation>
    <scope>NUCLEOTIDE SEQUENCE</scope>
    <source>
        <strain evidence="2">CBS 333.67</strain>
    </source>
</reference>
<evidence type="ECO:0000313" key="2">
    <source>
        <dbReference type="EMBL" id="KAK3305302.1"/>
    </source>
</evidence>
<comment type="caution">
    <text evidence="2">The sequence shown here is derived from an EMBL/GenBank/DDBJ whole genome shotgun (WGS) entry which is preliminary data.</text>
</comment>
<keyword evidence="3" id="KW-1185">Reference proteome</keyword>
<dbReference type="GeneID" id="87881294"/>
<dbReference type="EMBL" id="JAUDZG010000004">
    <property type="protein sequence ID" value="KAK3305302.1"/>
    <property type="molecule type" value="Genomic_DNA"/>
</dbReference>
<dbReference type="Proteomes" id="UP001273166">
    <property type="component" value="Unassembled WGS sequence"/>
</dbReference>
<gene>
    <name evidence="2" type="ORF">B0T15DRAFT_193015</name>
</gene>
<feature type="chain" id="PRO_5042526353" description="GPI anchored cell wall protein" evidence="1">
    <location>
        <begin position="21"/>
        <end position="196"/>
    </location>
</feature>
<accession>A0AAJ0GSF2</accession>
<keyword evidence="1" id="KW-0732">Signal</keyword>
<evidence type="ECO:0008006" key="4">
    <source>
        <dbReference type="Google" id="ProtNLM"/>
    </source>
</evidence>
<dbReference type="RefSeq" id="XP_062721082.1">
    <property type="nucleotide sequence ID" value="XM_062862465.1"/>
</dbReference>
<organism evidence="2 3">
    <name type="scientific">Chaetomium strumarium</name>
    <dbReference type="NCBI Taxonomy" id="1170767"/>
    <lineage>
        <taxon>Eukaryota</taxon>
        <taxon>Fungi</taxon>
        <taxon>Dikarya</taxon>
        <taxon>Ascomycota</taxon>
        <taxon>Pezizomycotina</taxon>
        <taxon>Sordariomycetes</taxon>
        <taxon>Sordariomycetidae</taxon>
        <taxon>Sordariales</taxon>
        <taxon>Chaetomiaceae</taxon>
        <taxon>Chaetomium</taxon>
    </lineage>
</organism>